<dbReference type="PANTHER" id="PTHR46696:SF6">
    <property type="entry name" value="P450, PUTATIVE (EUROFUNG)-RELATED"/>
    <property type="match status" value="1"/>
</dbReference>
<evidence type="ECO:0000256" key="1">
    <source>
        <dbReference type="ARBA" id="ARBA00004660"/>
    </source>
</evidence>
<evidence type="ECO:0000256" key="9">
    <source>
        <dbReference type="RuleBase" id="RU000461"/>
    </source>
</evidence>
<dbReference type="PATRIC" id="fig|1292037.4.peg.8211"/>
<keyword evidence="11" id="KW-1185">Reference proteome</keyword>
<dbReference type="InterPro" id="IPR017972">
    <property type="entry name" value="Cyt_P450_CS"/>
</dbReference>
<evidence type="ECO:0000313" key="10">
    <source>
        <dbReference type="EMBL" id="EOD58070.1"/>
    </source>
</evidence>
<dbReference type="Proteomes" id="UP000014139">
    <property type="component" value="Unassembled WGS sequence"/>
</dbReference>
<proteinExistence type="inferred from homology"/>
<dbReference type="PRINTS" id="PR00385">
    <property type="entry name" value="P450"/>
</dbReference>
<comment type="function">
    <text evidence="8">Involved in the coupling of aromatic side chains of the heptapeptide of vancomycin.</text>
</comment>
<gene>
    <name evidence="10" type="ORF">H480_43825</name>
</gene>
<comment type="pathway">
    <text evidence="1">Antibiotic biosynthesis; vancomycin biosynthesis.</text>
</comment>
<keyword evidence="5 9" id="KW-0560">Oxidoreductase</keyword>
<sequence>MTSTAETSAEKVDLFAPDVIADPWGAHAKVREAPTLQIGGFMGGPPMFLAARYEHVKSVLTDPRFLTNPPEDADIEDIRNGVFQHLEMPEELIPWLKNLINASDGDDHARLRKLVSYALTNHRVSKFRPRVEEIAAKLLDDLVEATKDGSPIDLVQAYCYPLPIQVICELVGVDVEDRPIWKTWSDAMATLDGKTLPGAVRAALAGARSLIARRRAEPKDDLVTALVQAQTNNPEIVTDDELVGILFSLVTAGHQTTTYLIGNSVLALLEHSDQLARLKADPSMWAQAVRELQRLGPIQFGQPRFGTEDIELGGVLIPRGMPVVPMIMGANSDPRKFPEPEKLIVDRLSVGSESHLGFGKGIHRCLGQHVAYLEAEVALRGLFTRFPDLSLAVPRDEVPWILRPGFTRTKDLPVLLGKPSS</sequence>
<dbReference type="GO" id="GO:0004497">
    <property type="term" value="F:monooxygenase activity"/>
    <property type="evidence" value="ECO:0007669"/>
    <property type="project" value="UniProtKB-KW"/>
</dbReference>
<comment type="similarity">
    <text evidence="2 9">Belongs to the cytochrome P450 family.</text>
</comment>
<dbReference type="eggNOG" id="COG2124">
    <property type="taxonomic scope" value="Bacteria"/>
</dbReference>
<dbReference type="InterPro" id="IPR001128">
    <property type="entry name" value="Cyt_P450"/>
</dbReference>
<evidence type="ECO:0000313" key="11">
    <source>
        <dbReference type="Proteomes" id="UP000014139"/>
    </source>
</evidence>
<evidence type="ECO:0000256" key="4">
    <source>
        <dbReference type="ARBA" id="ARBA00022723"/>
    </source>
</evidence>
<reference evidence="10 11" key="1">
    <citation type="submission" date="2013-02" db="EMBL/GenBank/DDBJ databases">
        <title>Draft genome sequence of Amycolatopsis vancoresmycina strain DSM 44592T.</title>
        <authorList>
            <person name="Kumar S."/>
            <person name="Kaur N."/>
            <person name="Kaur C."/>
            <person name="Raghava G.P.S."/>
            <person name="Mayilraj S."/>
        </authorList>
    </citation>
    <scope>NUCLEOTIDE SEQUENCE [LARGE SCALE GENOMIC DNA]</scope>
    <source>
        <strain evidence="10 11">DSM 44592</strain>
    </source>
</reference>
<dbReference type="SUPFAM" id="SSF48264">
    <property type="entry name" value="Cytochrome P450"/>
    <property type="match status" value="1"/>
</dbReference>
<dbReference type="PRINTS" id="PR00359">
    <property type="entry name" value="BP450"/>
</dbReference>
<evidence type="ECO:0000256" key="7">
    <source>
        <dbReference type="ARBA" id="ARBA00023033"/>
    </source>
</evidence>
<dbReference type="EMBL" id="AOUO01000769">
    <property type="protein sequence ID" value="EOD58070.1"/>
    <property type="molecule type" value="Genomic_DNA"/>
</dbReference>
<dbReference type="PANTHER" id="PTHR46696">
    <property type="entry name" value="P450, PUTATIVE (EUROFUNG)-RELATED"/>
    <property type="match status" value="1"/>
</dbReference>
<dbReference type="OrthoDB" id="142769at2"/>
<dbReference type="GO" id="GO:0005506">
    <property type="term" value="F:iron ion binding"/>
    <property type="evidence" value="ECO:0007669"/>
    <property type="project" value="InterPro"/>
</dbReference>
<keyword evidence="3 9" id="KW-0349">Heme</keyword>
<dbReference type="Gene3D" id="1.10.630.10">
    <property type="entry name" value="Cytochrome P450"/>
    <property type="match status" value="1"/>
</dbReference>
<dbReference type="FunFam" id="1.10.630.10:FF:000018">
    <property type="entry name" value="Cytochrome P450 monooxygenase"/>
    <property type="match status" value="1"/>
</dbReference>
<evidence type="ECO:0000256" key="8">
    <source>
        <dbReference type="ARBA" id="ARBA00055433"/>
    </source>
</evidence>
<dbReference type="RefSeq" id="WP_004562634.1">
    <property type="nucleotide sequence ID" value="NZ_AOUO01000769.1"/>
</dbReference>
<protein>
    <submittedName>
        <fullName evidence="10">Cytochrome P450</fullName>
    </submittedName>
</protein>
<dbReference type="Pfam" id="PF00067">
    <property type="entry name" value="p450"/>
    <property type="match status" value="1"/>
</dbReference>
<keyword evidence="4 9" id="KW-0479">Metal-binding</keyword>
<dbReference type="PROSITE" id="PS00086">
    <property type="entry name" value="CYTOCHROME_P450"/>
    <property type="match status" value="1"/>
</dbReference>
<accession>R1H350</accession>
<evidence type="ECO:0000256" key="6">
    <source>
        <dbReference type="ARBA" id="ARBA00023004"/>
    </source>
</evidence>
<keyword evidence="7 9" id="KW-0503">Monooxygenase</keyword>
<comment type="caution">
    <text evidence="10">The sequence shown here is derived from an EMBL/GenBank/DDBJ whole genome shotgun (WGS) entry which is preliminary data.</text>
</comment>
<dbReference type="AlphaFoldDB" id="R1H350"/>
<evidence type="ECO:0000256" key="2">
    <source>
        <dbReference type="ARBA" id="ARBA00010617"/>
    </source>
</evidence>
<dbReference type="InterPro" id="IPR002397">
    <property type="entry name" value="Cyt_P450_B"/>
</dbReference>
<evidence type="ECO:0000256" key="3">
    <source>
        <dbReference type="ARBA" id="ARBA00022617"/>
    </source>
</evidence>
<evidence type="ECO:0000256" key="5">
    <source>
        <dbReference type="ARBA" id="ARBA00023002"/>
    </source>
</evidence>
<name>R1H350_9PSEU</name>
<dbReference type="GO" id="GO:0020037">
    <property type="term" value="F:heme binding"/>
    <property type="evidence" value="ECO:0007669"/>
    <property type="project" value="InterPro"/>
</dbReference>
<dbReference type="CDD" id="cd11029">
    <property type="entry name" value="CYP107-like"/>
    <property type="match status" value="1"/>
</dbReference>
<organism evidence="10 11">
    <name type="scientific">Amycolatopsis vancoresmycina DSM 44592</name>
    <dbReference type="NCBI Taxonomy" id="1292037"/>
    <lineage>
        <taxon>Bacteria</taxon>
        <taxon>Bacillati</taxon>
        <taxon>Actinomycetota</taxon>
        <taxon>Actinomycetes</taxon>
        <taxon>Pseudonocardiales</taxon>
        <taxon>Pseudonocardiaceae</taxon>
        <taxon>Amycolatopsis</taxon>
    </lineage>
</organism>
<keyword evidence="6 9" id="KW-0408">Iron</keyword>
<dbReference type="GO" id="GO:0016705">
    <property type="term" value="F:oxidoreductase activity, acting on paired donors, with incorporation or reduction of molecular oxygen"/>
    <property type="evidence" value="ECO:0007669"/>
    <property type="project" value="InterPro"/>
</dbReference>
<dbReference type="InterPro" id="IPR036396">
    <property type="entry name" value="Cyt_P450_sf"/>
</dbReference>